<dbReference type="SUPFAM" id="SSF50249">
    <property type="entry name" value="Nucleic acid-binding proteins"/>
    <property type="match status" value="1"/>
</dbReference>
<gene>
    <name evidence="2" type="ORF">K9W46_08930</name>
</gene>
<dbReference type="SUPFAM" id="SSF50104">
    <property type="entry name" value="Translation proteins SH3-like domain"/>
    <property type="match status" value="1"/>
</dbReference>
<organism evidence="2">
    <name type="scientific">Candidatus Heimdallarchaeum endolithica</name>
    <dbReference type="NCBI Taxonomy" id="2876572"/>
    <lineage>
        <taxon>Archaea</taxon>
        <taxon>Promethearchaeati</taxon>
        <taxon>Candidatus Heimdallarchaeota</taxon>
        <taxon>Candidatus Heimdallarchaeia (ex Rinke et al. 2021) (nom. nud.)</taxon>
        <taxon>Candidatus Heimdallarchaeales</taxon>
        <taxon>Candidatus Heimdallarchaeaceae</taxon>
        <taxon>Candidatus Heimdallarchaeum</taxon>
    </lineage>
</organism>
<dbReference type="InterPro" id="IPR008991">
    <property type="entry name" value="Translation_prot_SH3-like_sf"/>
</dbReference>
<dbReference type="GO" id="GO:0003746">
    <property type="term" value="F:translation elongation factor activity"/>
    <property type="evidence" value="ECO:0007669"/>
    <property type="project" value="InterPro"/>
</dbReference>
<dbReference type="PANTHER" id="PTHR11673">
    <property type="entry name" value="TRANSLATION INITIATION FACTOR 5A FAMILY MEMBER"/>
    <property type="match status" value="1"/>
</dbReference>
<evidence type="ECO:0000313" key="2">
    <source>
        <dbReference type="EMBL" id="UJG42514.1"/>
    </source>
</evidence>
<dbReference type="PIRSF" id="PIRSF003025">
    <property type="entry name" value="eIF5A"/>
    <property type="match status" value="1"/>
</dbReference>
<dbReference type="InterPro" id="IPR048670">
    <property type="entry name" value="IF5A-like_N"/>
</dbReference>
<dbReference type="SMART" id="SM01376">
    <property type="entry name" value="eIF-5a"/>
    <property type="match status" value="1"/>
</dbReference>
<dbReference type="Gene3D" id="2.30.30.30">
    <property type="match status" value="1"/>
</dbReference>
<accession>A0A9Y1BQI4</accession>
<feature type="domain" description="Translation initiation factor 5A C-terminal" evidence="1">
    <location>
        <begin position="72"/>
        <end position="134"/>
    </location>
</feature>
<dbReference type="GO" id="GO:0045905">
    <property type="term" value="P:positive regulation of translational termination"/>
    <property type="evidence" value="ECO:0007669"/>
    <property type="project" value="InterPro"/>
</dbReference>
<dbReference type="GO" id="GO:0045901">
    <property type="term" value="P:positive regulation of translational elongation"/>
    <property type="evidence" value="ECO:0007669"/>
    <property type="project" value="InterPro"/>
</dbReference>
<dbReference type="Pfam" id="PF01287">
    <property type="entry name" value="eIF-5a"/>
    <property type="match status" value="1"/>
</dbReference>
<dbReference type="NCBIfam" id="NF003076">
    <property type="entry name" value="PRK03999.1"/>
    <property type="match status" value="1"/>
</dbReference>
<dbReference type="EMBL" id="CP084167">
    <property type="protein sequence ID" value="UJG42514.1"/>
    <property type="molecule type" value="Genomic_DNA"/>
</dbReference>
<dbReference type="Pfam" id="PF21485">
    <property type="entry name" value="IF5A-like_N"/>
    <property type="match status" value="1"/>
</dbReference>
<dbReference type="InterPro" id="IPR012340">
    <property type="entry name" value="NA-bd_OB-fold"/>
</dbReference>
<sequence>MSEYDVEPIKAGQVKAGNYIVKDGDVYLVRDVEKSKSGKHGHAKCRMKIENIFTGNKTEITIPGDQKLQSPIIDKRTAQVLAISQDSVQLMDMETYETFEAGLPPEGEIEGNLTEGCEVEYWKALGKMRIMRVK</sequence>
<dbReference type="InterPro" id="IPR001884">
    <property type="entry name" value="IF5A-like"/>
</dbReference>
<proteinExistence type="predicted"/>
<dbReference type="InterPro" id="IPR020189">
    <property type="entry name" value="IF5A_C"/>
</dbReference>
<dbReference type="GO" id="GO:0043022">
    <property type="term" value="F:ribosome binding"/>
    <property type="evidence" value="ECO:0007669"/>
    <property type="project" value="InterPro"/>
</dbReference>
<dbReference type="CDD" id="cd04467">
    <property type="entry name" value="S1_aIF5A"/>
    <property type="match status" value="1"/>
</dbReference>
<dbReference type="NCBIfam" id="TIGR00037">
    <property type="entry name" value="eIF_5A"/>
    <property type="match status" value="1"/>
</dbReference>
<protein>
    <submittedName>
        <fullName evidence="2">Translation initiation factor IF-5A</fullName>
    </submittedName>
</protein>
<dbReference type="InterPro" id="IPR014722">
    <property type="entry name" value="Rib_uL2_dom2"/>
</dbReference>
<keyword evidence="2" id="KW-0396">Initiation factor</keyword>
<dbReference type="GO" id="GO:0003723">
    <property type="term" value="F:RNA binding"/>
    <property type="evidence" value="ECO:0007669"/>
    <property type="project" value="InterPro"/>
</dbReference>
<dbReference type="GO" id="GO:0003743">
    <property type="term" value="F:translation initiation factor activity"/>
    <property type="evidence" value="ECO:0007669"/>
    <property type="project" value="UniProtKB-KW"/>
</dbReference>
<dbReference type="Proteomes" id="UP001200513">
    <property type="component" value="Chromosome"/>
</dbReference>
<dbReference type="AlphaFoldDB" id="A0A9Y1BQI4"/>
<reference evidence="2" key="1">
    <citation type="journal article" date="2022" name="Nat. Microbiol.">
        <title>Unique mobile elements and scalable gene flow at the prokaryote-eukaryote boundary revealed by circularized Asgard archaea genomes.</title>
        <authorList>
            <person name="Wu F."/>
            <person name="Speth D.R."/>
            <person name="Philosof A."/>
            <person name="Cremiere A."/>
            <person name="Narayanan A."/>
            <person name="Barco R.A."/>
            <person name="Connon S.A."/>
            <person name="Amend J.P."/>
            <person name="Antoshechkin I.A."/>
            <person name="Orphan V.J."/>
        </authorList>
    </citation>
    <scope>NUCLEOTIDE SEQUENCE</scope>
    <source>
        <strain evidence="2">PR6</strain>
    </source>
</reference>
<name>A0A9Y1BQI4_9ARCH</name>
<keyword evidence="2" id="KW-0648">Protein biosynthesis</keyword>
<evidence type="ECO:0000259" key="1">
    <source>
        <dbReference type="SMART" id="SM01376"/>
    </source>
</evidence>
<dbReference type="Gene3D" id="2.40.50.140">
    <property type="entry name" value="Nucleic acid-binding proteins"/>
    <property type="match status" value="1"/>
</dbReference>